<gene>
    <name evidence="2" type="ORF">PHYBOEH_008121</name>
</gene>
<accession>A0A8T1W6L7</accession>
<dbReference type="OrthoDB" id="120976at2759"/>
<sequence length="221" mass="24256">MKDEASRHSATSRPALRSRRSSVDDPVAPTPAAVRAAARATLKEEETRPAAVEASSDPSRLKPRPPSTPRESNAADSKTFLTALVPAQRRSRKQSEVLRPPSPLESLEPSSDYAESGERDPPVPANYMGFESMRQFWNIFHRQETVHNNKMVPTPPSSSVTAPESSTTVPGRPKSARTTYLAAIRNFKLCPEPLGIELSEKAFHCCQVSSRSIYRTTGLAM</sequence>
<comment type="caution">
    <text evidence="2">The sequence shown here is derived from an EMBL/GenBank/DDBJ whole genome shotgun (WGS) entry which is preliminary data.</text>
</comment>
<dbReference type="AlphaFoldDB" id="A0A8T1W6L7"/>
<evidence type="ECO:0000313" key="3">
    <source>
        <dbReference type="Proteomes" id="UP000693981"/>
    </source>
</evidence>
<reference evidence="2" key="1">
    <citation type="submission" date="2021-02" db="EMBL/GenBank/DDBJ databases">
        <authorList>
            <person name="Palmer J.M."/>
        </authorList>
    </citation>
    <scope>NUCLEOTIDE SEQUENCE</scope>
    <source>
        <strain evidence="2">SCRP23</strain>
    </source>
</reference>
<feature type="compositionally biased region" description="Low complexity" evidence="1">
    <location>
        <begin position="24"/>
        <end position="40"/>
    </location>
</feature>
<keyword evidence="3" id="KW-1185">Reference proteome</keyword>
<protein>
    <submittedName>
        <fullName evidence="2">Uncharacterized protein</fullName>
    </submittedName>
</protein>
<evidence type="ECO:0000256" key="1">
    <source>
        <dbReference type="SAM" id="MobiDB-lite"/>
    </source>
</evidence>
<organism evidence="2 3">
    <name type="scientific">Phytophthora boehmeriae</name>
    <dbReference type="NCBI Taxonomy" id="109152"/>
    <lineage>
        <taxon>Eukaryota</taxon>
        <taxon>Sar</taxon>
        <taxon>Stramenopiles</taxon>
        <taxon>Oomycota</taxon>
        <taxon>Peronosporomycetes</taxon>
        <taxon>Peronosporales</taxon>
        <taxon>Peronosporaceae</taxon>
        <taxon>Phytophthora</taxon>
    </lineage>
</organism>
<feature type="region of interest" description="Disordered" evidence="1">
    <location>
        <begin position="152"/>
        <end position="174"/>
    </location>
</feature>
<feature type="compositionally biased region" description="Polar residues" evidence="1">
    <location>
        <begin position="69"/>
        <end position="80"/>
    </location>
</feature>
<dbReference type="EMBL" id="JAGDFL010000462">
    <property type="protein sequence ID" value="KAG7387824.1"/>
    <property type="molecule type" value="Genomic_DNA"/>
</dbReference>
<proteinExistence type="predicted"/>
<feature type="region of interest" description="Disordered" evidence="1">
    <location>
        <begin position="1"/>
        <end position="126"/>
    </location>
</feature>
<feature type="compositionally biased region" description="Low complexity" evidence="1">
    <location>
        <begin position="157"/>
        <end position="170"/>
    </location>
</feature>
<name>A0A8T1W6L7_9STRA</name>
<dbReference type="Proteomes" id="UP000693981">
    <property type="component" value="Unassembled WGS sequence"/>
</dbReference>
<evidence type="ECO:0000313" key="2">
    <source>
        <dbReference type="EMBL" id="KAG7387824.1"/>
    </source>
</evidence>